<protein>
    <recommendedName>
        <fullName evidence="3">YopX protein domain-containing protein</fullName>
    </recommendedName>
</protein>
<dbReference type="RefSeq" id="WP_081535628.1">
    <property type="nucleotide sequence ID" value="NZ_NBEF01000034.1"/>
</dbReference>
<accession>A0A1V9R7W5</accession>
<evidence type="ECO:0000313" key="1">
    <source>
        <dbReference type="EMBL" id="OQQ89159.1"/>
    </source>
</evidence>
<dbReference type="AlphaFoldDB" id="A0A1V9R7W5"/>
<name>A0A1V9R7W5_9LACO</name>
<reference evidence="1 2" key="1">
    <citation type="submission" date="2017-03" db="EMBL/GenBank/DDBJ databases">
        <title>Phylogenomics and comparative genomics of Lactobacillus salivarius, a mammalian gut commensal.</title>
        <authorList>
            <person name="Harris H.M."/>
        </authorList>
    </citation>
    <scope>NUCLEOTIDE SEQUENCE [LARGE SCALE GENOMIC DNA]</scope>
    <source>
        <strain evidence="1 2">JCM 1047</strain>
    </source>
</reference>
<evidence type="ECO:0000313" key="2">
    <source>
        <dbReference type="Proteomes" id="UP000192575"/>
    </source>
</evidence>
<sequence>MFELVYWCGIDNEQGEFITEIVEIDKRHLLTFDIGKFLKFTNESGQVNLIPIENINRLKELD</sequence>
<dbReference type="EMBL" id="NBEF01000034">
    <property type="protein sequence ID" value="OQQ89159.1"/>
    <property type="molecule type" value="Genomic_DNA"/>
</dbReference>
<comment type="caution">
    <text evidence="1">The sequence shown here is derived from an EMBL/GenBank/DDBJ whole genome shotgun (WGS) entry which is preliminary data.</text>
</comment>
<organism evidence="1 2">
    <name type="scientific">Ligilactobacillus salivarius</name>
    <dbReference type="NCBI Taxonomy" id="1624"/>
    <lineage>
        <taxon>Bacteria</taxon>
        <taxon>Bacillati</taxon>
        <taxon>Bacillota</taxon>
        <taxon>Bacilli</taxon>
        <taxon>Lactobacillales</taxon>
        <taxon>Lactobacillaceae</taxon>
        <taxon>Ligilactobacillus</taxon>
    </lineage>
</organism>
<gene>
    <name evidence="1" type="ORF">B6U56_10205</name>
</gene>
<evidence type="ECO:0008006" key="3">
    <source>
        <dbReference type="Google" id="ProtNLM"/>
    </source>
</evidence>
<dbReference type="Proteomes" id="UP000192575">
    <property type="component" value="Unassembled WGS sequence"/>
</dbReference>
<proteinExistence type="predicted"/>